<proteinExistence type="predicted"/>
<accession>A0A9W8V3B3</accession>
<protein>
    <submittedName>
        <fullName evidence="1">Uncharacterized protein</fullName>
    </submittedName>
</protein>
<gene>
    <name evidence="1" type="ORF">NW755_002938</name>
</gene>
<evidence type="ECO:0000313" key="1">
    <source>
        <dbReference type="EMBL" id="KAJ4194178.1"/>
    </source>
</evidence>
<name>A0A9W8V3B3_9HYPO</name>
<comment type="caution">
    <text evidence="1">The sequence shown here is derived from an EMBL/GenBank/DDBJ whole genome shotgun (WGS) entry which is preliminary data.</text>
</comment>
<dbReference type="AlphaFoldDB" id="A0A9W8V3B3"/>
<evidence type="ECO:0000313" key="2">
    <source>
        <dbReference type="Proteomes" id="UP001152087"/>
    </source>
</evidence>
<sequence length="141" mass="15985">MDPITWERADSIRRDVATAGWMETLASLAVRELLSRMEPALLEAVWMPADHTIASQKTLSASTRASRVQLRVSPSPFACFFEYGHSPAASLNMLPFRGQVRANSPIRTIISHCFFLRELHVHGTWRHLSNRPQQSQQSKET</sequence>
<keyword evidence="2" id="KW-1185">Reference proteome</keyword>
<dbReference type="EMBL" id="JAOQAV010000005">
    <property type="protein sequence ID" value="KAJ4194178.1"/>
    <property type="molecule type" value="Genomic_DNA"/>
</dbReference>
<dbReference type="Proteomes" id="UP001152087">
    <property type="component" value="Unassembled WGS sequence"/>
</dbReference>
<organism evidence="1 2">
    <name type="scientific">Fusarium falciforme</name>
    <dbReference type="NCBI Taxonomy" id="195108"/>
    <lineage>
        <taxon>Eukaryota</taxon>
        <taxon>Fungi</taxon>
        <taxon>Dikarya</taxon>
        <taxon>Ascomycota</taxon>
        <taxon>Pezizomycotina</taxon>
        <taxon>Sordariomycetes</taxon>
        <taxon>Hypocreomycetidae</taxon>
        <taxon>Hypocreales</taxon>
        <taxon>Nectriaceae</taxon>
        <taxon>Fusarium</taxon>
        <taxon>Fusarium solani species complex</taxon>
    </lineage>
</organism>
<reference evidence="1" key="1">
    <citation type="submission" date="2022-09" db="EMBL/GenBank/DDBJ databases">
        <title>Fusarium specimens isolated from Avocado Roots.</title>
        <authorList>
            <person name="Stajich J."/>
            <person name="Roper C."/>
            <person name="Heimlech-Rivalta G."/>
        </authorList>
    </citation>
    <scope>NUCLEOTIDE SEQUENCE</scope>
    <source>
        <strain evidence="1">A02</strain>
    </source>
</reference>